<dbReference type="SUPFAM" id="SSF53784">
    <property type="entry name" value="Phosphofructokinase"/>
    <property type="match status" value="1"/>
</dbReference>
<dbReference type="InterPro" id="IPR012004">
    <property type="entry name" value="PyroP-dep_PFK_TP0108"/>
</dbReference>
<feature type="binding site" evidence="12">
    <location>
        <position position="172"/>
    </location>
    <ligand>
        <name>Mg(2+)</name>
        <dbReference type="ChEBI" id="CHEBI:18420"/>
        <note>catalytic</note>
    </ligand>
</feature>
<dbReference type="NCBIfam" id="NF005301">
    <property type="entry name" value="PRK06830.1"/>
    <property type="match status" value="1"/>
</dbReference>
<comment type="cofactor">
    <cofactor evidence="1 12">
        <name>Mg(2+)</name>
        <dbReference type="ChEBI" id="CHEBI:18420"/>
    </cofactor>
</comment>
<comment type="subcellular location">
    <subcellularLocation>
        <location evidence="12">Cytoplasm</location>
    </subcellularLocation>
</comment>
<dbReference type="GO" id="GO:0047334">
    <property type="term" value="F:diphosphate-fructose-6-phosphate 1-phosphotransferase activity"/>
    <property type="evidence" value="ECO:0007669"/>
    <property type="project" value="UniProtKB-EC"/>
</dbReference>
<feature type="binding site" evidence="12">
    <location>
        <position position="298"/>
    </location>
    <ligand>
        <name>substrate</name>
    </ligand>
</feature>
<feature type="binding site" evidence="12">
    <location>
        <begin position="171"/>
        <end position="174"/>
    </location>
    <ligand>
        <name>ATP</name>
        <dbReference type="ChEBI" id="CHEBI:30616"/>
    </ligand>
</feature>
<reference evidence="14" key="1">
    <citation type="submission" date="2018-01" db="EMBL/GenBank/DDBJ databases">
        <authorList>
            <person name="Regsiter A."/>
            <person name="William W."/>
        </authorList>
    </citation>
    <scope>NUCLEOTIDE SEQUENCE</scope>
    <source>
        <strain evidence="14">TRIP AH-1</strain>
    </source>
</reference>
<accession>A0A445N1K2</accession>
<dbReference type="AlphaFoldDB" id="A0A445N1K2"/>
<evidence type="ECO:0000256" key="12">
    <source>
        <dbReference type="HAMAP-Rule" id="MF_01981"/>
    </source>
</evidence>
<feature type="binding site" evidence="12">
    <location>
        <begin position="200"/>
        <end position="202"/>
    </location>
    <ligand>
        <name>substrate</name>
    </ligand>
</feature>
<evidence type="ECO:0000256" key="8">
    <source>
        <dbReference type="ARBA" id="ARBA00022842"/>
    </source>
</evidence>
<evidence type="ECO:0000256" key="1">
    <source>
        <dbReference type="ARBA" id="ARBA00001946"/>
    </source>
</evidence>
<evidence type="ECO:0000256" key="10">
    <source>
        <dbReference type="ARBA" id="ARBA00048070"/>
    </source>
</evidence>
<organism evidence="14">
    <name type="scientific">uncultured Desulfobacterium sp</name>
    <dbReference type="NCBI Taxonomy" id="201089"/>
    <lineage>
        <taxon>Bacteria</taxon>
        <taxon>Pseudomonadati</taxon>
        <taxon>Thermodesulfobacteriota</taxon>
        <taxon>Desulfobacteria</taxon>
        <taxon>Desulfobacterales</taxon>
        <taxon>Desulfobacteriaceae</taxon>
        <taxon>Desulfobacterium</taxon>
        <taxon>environmental samples</taxon>
    </lineage>
</organism>
<evidence type="ECO:0000256" key="2">
    <source>
        <dbReference type="ARBA" id="ARBA00003138"/>
    </source>
</evidence>
<dbReference type="FunFam" id="3.40.50.450:FF:000002">
    <property type="entry name" value="ATP-dependent 6-phosphofructokinase"/>
    <property type="match status" value="1"/>
</dbReference>
<keyword evidence="8 12" id="KW-0460">Magnesium</keyword>
<dbReference type="EC" id="2.7.1.11" evidence="12"/>
<evidence type="ECO:0000256" key="5">
    <source>
        <dbReference type="ARBA" id="ARBA00022741"/>
    </source>
</evidence>
<keyword evidence="6 12" id="KW-0418">Kinase</keyword>
<comment type="subunit">
    <text evidence="12">Homodimer.</text>
</comment>
<comment type="catalytic activity">
    <reaction evidence="10 12">
        <text>beta-D-fructose 6-phosphate + ATP = beta-D-fructose 1,6-bisphosphate + ADP + H(+)</text>
        <dbReference type="Rhea" id="RHEA:16109"/>
        <dbReference type="ChEBI" id="CHEBI:15378"/>
        <dbReference type="ChEBI" id="CHEBI:30616"/>
        <dbReference type="ChEBI" id="CHEBI:32966"/>
        <dbReference type="ChEBI" id="CHEBI:57634"/>
        <dbReference type="ChEBI" id="CHEBI:456216"/>
        <dbReference type="EC" id="2.7.1.11"/>
    </reaction>
</comment>
<dbReference type="GO" id="GO:0005737">
    <property type="term" value="C:cytoplasm"/>
    <property type="evidence" value="ECO:0007669"/>
    <property type="project" value="UniProtKB-SubCell"/>
</dbReference>
<evidence type="ECO:0000256" key="9">
    <source>
        <dbReference type="ARBA" id="ARBA00023152"/>
    </source>
</evidence>
<evidence type="ECO:0000256" key="11">
    <source>
        <dbReference type="ARBA" id="ARBA00048072"/>
    </source>
</evidence>
<evidence type="ECO:0000259" key="13">
    <source>
        <dbReference type="Pfam" id="PF00365"/>
    </source>
</evidence>
<feature type="binding site" evidence="12">
    <location>
        <begin position="350"/>
        <end position="353"/>
    </location>
    <ligand>
        <name>substrate</name>
    </ligand>
</feature>
<dbReference type="HAMAP" id="MF_01981">
    <property type="entry name" value="Phosphofructokinase_II_X"/>
    <property type="match status" value="1"/>
</dbReference>
<keyword evidence="7 12" id="KW-0067">ATP-binding</keyword>
<feature type="binding site" evidence="12">
    <location>
        <begin position="146"/>
        <end position="147"/>
    </location>
    <ligand>
        <name>ATP</name>
        <dbReference type="ChEBI" id="CHEBI:30616"/>
    </ligand>
</feature>
<keyword evidence="3 12" id="KW-0808">Transferase</keyword>
<dbReference type="PIRSF" id="PIRSF000534">
    <property type="entry name" value="PPi_PFK_TP0108"/>
    <property type="match status" value="1"/>
</dbReference>
<dbReference type="InterPro" id="IPR000023">
    <property type="entry name" value="Phosphofructokinase_dom"/>
</dbReference>
<dbReference type="Gene3D" id="3.40.50.450">
    <property type="match status" value="1"/>
</dbReference>
<protein>
    <recommendedName>
        <fullName evidence="12">ATP-dependent 6-phosphofructokinase</fullName>
        <shortName evidence="12">ATP-PFK</shortName>
        <shortName evidence="12">Phosphofructokinase</shortName>
        <ecNumber evidence="12">2.7.1.11</ecNumber>
    </recommendedName>
    <alternativeName>
        <fullName evidence="12">Phosphohexokinase</fullName>
    </alternativeName>
</protein>
<dbReference type="Pfam" id="PF00365">
    <property type="entry name" value="PFK"/>
    <property type="match status" value="1"/>
</dbReference>
<keyword evidence="5 12" id="KW-0547">Nucleotide-binding</keyword>
<feature type="binding site" evidence="12">
    <location>
        <position position="80"/>
    </location>
    <ligand>
        <name>ATP</name>
        <dbReference type="ChEBI" id="CHEBI:30616"/>
    </ligand>
</feature>
<name>A0A445N1K2_9BACT</name>
<dbReference type="GO" id="GO:0003872">
    <property type="term" value="F:6-phosphofructokinase activity"/>
    <property type="evidence" value="ECO:0007669"/>
    <property type="project" value="UniProtKB-UniRule"/>
</dbReference>
<keyword evidence="12" id="KW-0963">Cytoplasm</keyword>
<dbReference type="GO" id="GO:0006002">
    <property type="term" value="P:fructose 6-phosphate metabolic process"/>
    <property type="evidence" value="ECO:0007669"/>
    <property type="project" value="InterPro"/>
</dbReference>
<dbReference type="InterPro" id="IPR050929">
    <property type="entry name" value="PFKA"/>
</dbReference>
<gene>
    <name evidence="12" type="primary">pfkA</name>
    <name evidence="14" type="ORF">PITCH_A650003</name>
</gene>
<proteinExistence type="inferred from homology"/>
<evidence type="ECO:0000256" key="6">
    <source>
        <dbReference type="ARBA" id="ARBA00022777"/>
    </source>
</evidence>
<evidence type="ECO:0000256" key="4">
    <source>
        <dbReference type="ARBA" id="ARBA00022723"/>
    </source>
</evidence>
<sequence>MSDDPNFDISIIGEGRIPSPLKGVYFAKDKDRLIFHSCLSEVNDCLEISKPIPSFEKAGPREKIYFDPSKLKCGIVTCGGLCPGLNSVIRAIVLCLHHNYGVRTVYGFPYGYEGLTYRYGHQPVELTPALVDRIHEQGGTILGSSRGNQDISEMVDTLEQMNIGILFAIGGDGTLRGAGAIAGEIEKRGLKTSVIGIPKTIDNDISYIQRSFGFATAVSEAGRAINSAHTEAQGARNGIGLVKLMGRESGFIATFAALAYSDLNFCLIPEVPFTIEGFLKALDQRLERSRHAVIVVAEGAGQDILGDTGQRDASGNIRYQDIGIFLKDKIQAYFKQKAKEITLKYIDPSYTIRSVPADANDSAFCLLLGQNAVHAGMAGRTNMVVGFWVNEFTHVPIQLATSARKKVDPDGSVWNSVLTATGQPKEMR</sequence>
<comment type="function">
    <text evidence="2">Catalyzes the phosphorylation of D-fructose 6-phosphate, the first committing step of glycolysis. Uses inorganic phosphate (PPi) as phosphoryl donor instead of ATP like common ATP-dependent phosphofructokinases (ATP-PFKs), which renders the reaction reversible, and can thus function both in glycolysis and gluconeogenesis. Consistently, PPi-PFK can replace the enzymes of both the forward (ATP-PFK) and reverse (fructose-bisphosphatase (FBPase)) reactions.</text>
</comment>
<dbReference type="EMBL" id="OJIN01000209">
    <property type="protein sequence ID" value="SPD75582.1"/>
    <property type="molecule type" value="Genomic_DNA"/>
</dbReference>
<dbReference type="InterPro" id="IPR022953">
    <property type="entry name" value="ATP_PFK"/>
</dbReference>
<keyword evidence="4 12" id="KW-0479">Metal-binding</keyword>
<feature type="binding site" evidence="12">
    <location>
        <begin position="245"/>
        <end position="247"/>
    </location>
    <ligand>
        <name>substrate</name>
    </ligand>
</feature>
<dbReference type="UniPathway" id="UPA00109">
    <property type="reaction ID" value="UER00182"/>
</dbReference>
<feature type="domain" description="Phosphofructokinase" evidence="13">
    <location>
        <begin position="72"/>
        <end position="375"/>
    </location>
</feature>
<dbReference type="PANTHER" id="PTHR45770">
    <property type="entry name" value="ATP-DEPENDENT 6-PHOSPHOFRUCTOKINASE 1"/>
    <property type="match status" value="1"/>
</dbReference>
<dbReference type="InterPro" id="IPR035966">
    <property type="entry name" value="PKF_sf"/>
</dbReference>
<dbReference type="PRINTS" id="PR00476">
    <property type="entry name" value="PHFRCTKINASE"/>
</dbReference>
<comment type="catalytic activity">
    <reaction evidence="11">
        <text>beta-D-fructose 6-phosphate + diphosphate = beta-D-fructose 1,6-bisphosphate + phosphate + H(+)</text>
        <dbReference type="Rhea" id="RHEA:13613"/>
        <dbReference type="ChEBI" id="CHEBI:15378"/>
        <dbReference type="ChEBI" id="CHEBI:32966"/>
        <dbReference type="ChEBI" id="CHEBI:33019"/>
        <dbReference type="ChEBI" id="CHEBI:43474"/>
        <dbReference type="ChEBI" id="CHEBI:57634"/>
        <dbReference type="EC" id="2.7.1.90"/>
    </reaction>
</comment>
<dbReference type="GO" id="GO:0005524">
    <property type="term" value="F:ATP binding"/>
    <property type="evidence" value="ECO:0007669"/>
    <property type="project" value="UniProtKB-KW"/>
</dbReference>
<comment type="similarity">
    <text evidence="12">Belongs to the phosphofructokinase type A (PFKA) family. PPi-dependent PFK group II subfamily. Atypical ATP-dependent clade 'X' sub-subfamily.</text>
</comment>
<evidence type="ECO:0000256" key="3">
    <source>
        <dbReference type="ARBA" id="ARBA00022679"/>
    </source>
</evidence>
<evidence type="ECO:0000313" key="14">
    <source>
        <dbReference type="EMBL" id="SPD75582.1"/>
    </source>
</evidence>
<comment type="function">
    <text evidence="12">Catalyzes the phosphorylation of D-fructose 6-phosphate to fructose 1,6-bisphosphate by ATP, the first committing step of glycolysis.</text>
</comment>
<feature type="site" description="Important for substrate specificity; cannot use PPi as phosphoryl donor" evidence="12">
    <location>
        <position position="173"/>
    </location>
</feature>
<evidence type="ECO:0000256" key="7">
    <source>
        <dbReference type="ARBA" id="ARBA00022840"/>
    </source>
</evidence>
<dbReference type="GO" id="GO:0046872">
    <property type="term" value="F:metal ion binding"/>
    <property type="evidence" value="ECO:0007669"/>
    <property type="project" value="UniProtKB-KW"/>
</dbReference>
<comment type="pathway">
    <text evidence="12">Carbohydrate degradation; glycolysis; D-glyceraldehyde 3-phosphate and glycerone phosphate from D-glucose: step 3/4.</text>
</comment>
<keyword evidence="9 12" id="KW-0324">Glycolysis</keyword>
<feature type="active site" description="Proton acceptor" evidence="12">
    <location>
        <position position="202"/>
    </location>
</feature>